<dbReference type="AlphaFoldDB" id="A0A0C1YHC1"/>
<gene>
    <name evidence="1" type="ORF">QQ91_014490</name>
</gene>
<evidence type="ECO:0000313" key="1">
    <source>
        <dbReference type="EMBL" id="NEV68320.1"/>
    </source>
</evidence>
<organism evidence="1">
    <name type="scientific">Lyngbya confervoides BDU141951</name>
    <dbReference type="NCBI Taxonomy" id="1574623"/>
    <lineage>
        <taxon>Bacteria</taxon>
        <taxon>Bacillati</taxon>
        <taxon>Cyanobacteriota</taxon>
        <taxon>Cyanophyceae</taxon>
        <taxon>Oscillatoriophycideae</taxon>
        <taxon>Oscillatoriales</taxon>
        <taxon>Microcoleaceae</taxon>
        <taxon>Lyngbya</taxon>
    </lineage>
</organism>
<reference evidence="1" key="3">
    <citation type="submission" date="2020-02" db="EMBL/GenBank/DDBJ databases">
        <authorList>
            <person name="Sarangi A.N."/>
            <person name="Ghosh S."/>
            <person name="Mukherjee M."/>
            <person name="Tripathy S."/>
        </authorList>
    </citation>
    <scope>NUCLEOTIDE SEQUENCE</scope>
    <source>
        <strain evidence="1">BDU141951</strain>
    </source>
</reference>
<dbReference type="EMBL" id="JTHE02000003">
    <property type="protein sequence ID" value="NEV68320.1"/>
    <property type="molecule type" value="Genomic_DNA"/>
</dbReference>
<reference evidence="1" key="2">
    <citation type="journal article" date="2015" name="Genome Announc.">
        <title>Draft Genome Sequence of Filamentous Marine Cyanobacterium Lyngbya confervoides Strain BDU141951.</title>
        <authorList>
            <person name="Chandrababunaidu M.M."/>
            <person name="Sen D."/>
            <person name="Tripathy S."/>
        </authorList>
    </citation>
    <scope>NUCLEOTIDE SEQUENCE</scope>
    <source>
        <strain evidence="1">BDU141951</strain>
    </source>
</reference>
<name>A0A0C1YHC1_9CYAN</name>
<proteinExistence type="predicted"/>
<reference evidence="1" key="1">
    <citation type="submission" date="2014-11" db="EMBL/GenBank/DDBJ databases">
        <authorList>
            <person name="Malar M.C."/>
            <person name="Sen D."/>
            <person name="Tripathy S."/>
        </authorList>
    </citation>
    <scope>NUCLEOTIDE SEQUENCE</scope>
    <source>
        <strain evidence="1">BDU141951</strain>
    </source>
</reference>
<accession>A0A0C1YHC1</accession>
<comment type="caution">
    <text evidence="1">The sequence shown here is derived from an EMBL/GenBank/DDBJ whole genome shotgun (WGS) entry which is preliminary data.</text>
</comment>
<protein>
    <submittedName>
        <fullName evidence="1">Uncharacterized protein</fullName>
    </submittedName>
</protein>
<sequence>MAKKIQASAQARWRKTLLKGTLWLSSELVLGLIGMDTVADYGEFLTKPQVADHINQAIAAITTVM</sequence>